<evidence type="ECO:0000313" key="3">
    <source>
        <dbReference type="Proteomes" id="UP000318313"/>
    </source>
</evidence>
<protein>
    <submittedName>
        <fullName evidence="2">Uncharacterized protein</fullName>
    </submittedName>
</protein>
<dbReference type="AlphaFoldDB" id="A0A518I8Y6"/>
<sequence>MSGDSDKLKERVDQFVFENAPDGLSLHHARGLADDIYSRMHPLNWTTTIPPVPSEPTDFLKHTTPAPTFYQPHEGLDSPGPKEKKM</sequence>
<evidence type="ECO:0000256" key="1">
    <source>
        <dbReference type="SAM" id="MobiDB-lite"/>
    </source>
</evidence>
<keyword evidence="3" id="KW-1185">Reference proteome</keyword>
<feature type="region of interest" description="Disordered" evidence="1">
    <location>
        <begin position="48"/>
        <end position="86"/>
    </location>
</feature>
<gene>
    <name evidence="2" type="ORF">Enr17x_15770</name>
</gene>
<dbReference type="EMBL" id="CP037452">
    <property type="protein sequence ID" value="QDV49557.1"/>
    <property type="molecule type" value="Genomic_DNA"/>
</dbReference>
<accession>A0A518I8Y6</accession>
<reference evidence="2 3" key="1">
    <citation type="submission" date="2019-03" db="EMBL/GenBank/DDBJ databases">
        <title>Deep-cultivation of Planctomycetes and their phenomic and genomic characterization uncovers novel biology.</title>
        <authorList>
            <person name="Wiegand S."/>
            <person name="Jogler M."/>
            <person name="Boedeker C."/>
            <person name="Pinto D."/>
            <person name="Vollmers J."/>
            <person name="Rivas-Marin E."/>
            <person name="Kohn T."/>
            <person name="Peeters S.H."/>
            <person name="Heuer A."/>
            <person name="Rast P."/>
            <person name="Oberbeckmann S."/>
            <person name="Bunk B."/>
            <person name="Jeske O."/>
            <person name="Meyerdierks A."/>
            <person name="Storesund J.E."/>
            <person name="Kallscheuer N."/>
            <person name="Luecker S."/>
            <person name="Lage O.M."/>
            <person name="Pohl T."/>
            <person name="Merkel B.J."/>
            <person name="Hornburger P."/>
            <person name="Mueller R.-W."/>
            <person name="Bruemmer F."/>
            <person name="Labrenz M."/>
            <person name="Spormann A.M."/>
            <person name="Op den Camp H."/>
            <person name="Overmann J."/>
            <person name="Amann R."/>
            <person name="Jetten M.S.M."/>
            <person name="Mascher T."/>
            <person name="Medema M.H."/>
            <person name="Devos D.P."/>
            <person name="Kaster A.-K."/>
            <person name="Ovreas L."/>
            <person name="Rohde M."/>
            <person name="Galperin M.Y."/>
            <person name="Jogler C."/>
        </authorList>
    </citation>
    <scope>NUCLEOTIDE SEQUENCE [LARGE SCALE GENOMIC DNA]</scope>
    <source>
        <strain evidence="2 3">Enr17</strain>
    </source>
</reference>
<name>A0A518I8Y6_9PLAN</name>
<dbReference type="Proteomes" id="UP000318313">
    <property type="component" value="Chromosome"/>
</dbReference>
<dbReference type="KEGG" id="gfm:Enr17x_15770"/>
<organism evidence="2 3">
    <name type="scientific">Gimesia fumaroli</name>
    <dbReference type="NCBI Taxonomy" id="2527976"/>
    <lineage>
        <taxon>Bacteria</taxon>
        <taxon>Pseudomonadati</taxon>
        <taxon>Planctomycetota</taxon>
        <taxon>Planctomycetia</taxon>
        <taxon>Planctomycetales</taxon>
        <taxon>Planctomycetaceae</taxon>
        <taxon>Gimesia</taxon>
    </lineage>
</organism>
<proteinExistence type="predicted"/>
<feature type="compositionally biased region" description="Basic and acidic residues" evidence="1">
    <location>
        <begin position="74"/>
        <end position="86"/>
    </location>
</feature>
<dbReference type="RefSeq" id="WP_145307408.1">
    <property type="nucleotide sequence ID" value="NZ_CP037452.1"/>
</dbReference>
<evidence type="ECO:0000313" key="2">
    <source>
        <dbReference type="EMBL" id="QDV49557.1"/>
    </source>
</evidence>